<feature type="domain" description="NADP-dependent oxidoreductase" evidence="7">
    <location>
        <begin position="36"/>
        <end position="273"/>
    </location>
</feature>
<dbReference type="SUPFAM" id="SSF51430">
    <property type="entry name" value="NAD(P)-linked oxidoreductase"/>
    <property type="match status" value="1"/>
</dbReference>
<dbReference type="OrthoDB" id="9804790at2"/>
<dbReference type="PRINTS" id="PR00069">
    <property type="entry name" value="ALDKETRDTASE"/>
</dbReference>
<evidence type="ECO:0000256" key="2">
    <source>
        <dbReference type="ARBA" id="ARBA00022857"/>
    </source>
</evidence>
<dbReference type="PANTHER" id="PTHR43827:SF3">
    <property type="entry name" value="NADP-DEPENDENT OXIDOREDUCTASE DOMAIN-CONTAINING PROTEIN"/>
    <property type="match status" value="1"/>
</dbReference>
<evidence type="ECO:0000256" key="1">
    <source>
        <dbReference type="ARBA" id="ARBA00007905"/>
    </source>
</evidence>
<evidence type="ECO:0000256" key="4">
    <source>
        <dbReference type="PIRSR" id="PIRSR000097-1"/>
    </source>
</evidence>
<gene>
    <name evidence="8" type="primary">dkgA</name>
    <name evidence="8" type="ORF">AWC16_01855</name>
</gene>
<feature type="binding site" evidence="5">
    <location>
        <position position="122"/>
    </location>
    <ligand>
        <name>substrate</name>
    </ligand>
</feature>
<dbReference type="PROSITE" id="PS00062">
    <property type="entry name" value="ALDOKETO_REDUCTASE_2"/>
    <property type="match status" value="1"/>
</dbReference>
<feature type="site" description="Lowers pKa of active site Tyr" evidence="6">
    <location>
        <position position="89"/>
    </location>
</feature>
<reference evidence="8 9" key="1">
    <citation type="submission" date="2016-01" db="EMBL/GenBank/DDBJ databases">
        <title>The new phylogeny of the genus Mycobacterium.</title>
        <authorList>
            <person name="Tarcisio F."/>
            <person name="Conor M."/>
            <person name="Antonella G."/>
            <person name="Elisabetta G."/>
            <person name="Giulia F.S."/>
            <person name="Sara T."/>
            <person name="Anna F."/>
            <person name="Clotilde B."/>
            <person name="Roberto B."/>
            <person name="Veronica D.S."/>
            <person name="Fabio R."/>
            <person name="Monica P."/>
            <person name="Olivier J."/>
            <person name="Enrico T."/>
            <person name="Nicola S."/>
        </authorList>
    </citation>
    <scope>NUCLEOTIDE SEQUENCE [LARGE SCALE GENOMIC DNA]</scope>
    <source>
        <strain evidence="8 9">DSM 45394</strain>
    </source>
</reference>
<dbReference type="FunFam" id="3.20.20.100:FF:000015">
    <property type="entry name" value="Oxidoreductase, aldo/keto reductase family"/>
    <property type="match status" value="1"/>
</dbReference>
<dbReference type="InterPro" id="IPR036812">
    <property type="entry name" value="NAD(P)_OxRdtase_dom_sf"/>
</dbReference>
<evidence type="ECO:0000256" key="3">
    <source>
        <dbReference type="ARBA" id="ARBA00023002"/>
    </source>
</evidence>
<evidence type="ECO:0000259" key="7">
    <source>
        <dbReference type="Pfam" id="PF00248"/>
    </source>
</evidence>
<dbReference type="PIRSF" id="PIRSF000097">
    <property type="entry name" value="AKR"/>
    <property type="match status" value="1"/>
</dbReference>
<proteinExistence type="inferred from homology"/>
<keyword evidence="3" id="KW-0560">Oxidoreductase</keyword>
<feature type="active site" description="Proton donor" evidence="4">
    <location>
        <position position="64"/>
    </location>
</feature>
<comment type="caution">
    <text evidence="8">The sequence shown here is derived from an EMBL/GenBank/DDBJ whole genome shotgun (WGS) entry which is preliminary data.</text>
</comment>
<dbReference type="RefSeq" id="WP_085262845.1">
    <property type="nucleotide sequence ID" value="NZ_JACKVG010000021.1"/>
</dbReference>
<accession>A0A1X1YTF5</accession>
<dbReference type="InterPro" id="IPR018170">
    <property type="entry name" value="Aldo/ket_reductase_CS"/>
</dbReference>
<sequence>MTISLELESTADNSNPIPHIPLNDQVAMPVLGLGVAKLSDEQTEASVLAALESGCRLIDTAASYGNEAVVGRAIEASGVPRSELFVSTKLGTSNQGYTAAKQACQRSLEQLGLDYIDMYLIHWPAPQLGRYVESFEAMVEARDDGLVQSIGVCNFTEEHLAEVIEETGVTPAINQIELHPRLSQVELRDVNADRDIVTQSYSPLGVGRLLDDPAVTTLAAAHDRTPAQILIRWNLQCGNAVISRSGNPERVAANLDVFDFELSEADMAVLDGLHDGTRVLHDPMTFLGT</sequence>
<dbReference type="InterPro" id="IPR023210">
    <property type="entry name" value="NADP_OxRdtase_dom"/>
</dbReference>
<dbReference type="EMBL" id="LQPG01000004">
    <property type="protein sequence ID" value="ORW14261.1"/>
    <property type="molecule type" value="Genomic_DNA"/>
</dbReference>
<evidence type="ECO:0000313" key="9">
    <source>
        <dbReference type="Proteomes" id="UP000193866"/>
    </source>
</evidence>
<keyword evidence="9" id="KW-1185">Reference proteome</keyword>
<evidence type="ECO:0000256" key="6">
    <source>
        <dbReference type="PIRSR" id="PIRSR000097-3"/>
    </source>
</evidence>
<comment type="similarity">
    <text evidence="1">Belongs to the aldo/keto reductase family.</text>
</comment>
<protein>
    <submittedName>
        <fullName evidence="8">2,5-diketo-D-gluconic acid reductase</fullName>
    </submittedName>
</protein>
<dbReference type="Proteomes" id="UP000193866">
    <property type="component" value="Unassembled WGS sequence"/>
</dbReference>
<dbReference type="STRING" id="1108812.AWC16_01855"/>
<dbReference type="GO" id="GO:0016616">
    <property type="term" value="F:oxidoreductase activity, acting on the CH-OH group of donors, NAD or NADP as acceptor"/>
    <property type="evidence" value="ECO:0007669"/>
    <property type="project" value="UniProtKB-ARBA"/>
</dbReference>
<evidence type="ECO:0000313" key="8">
    <source>
        <dbReference type="EMBL" id="ORW14261.1"/>
    </source>
</evidence>
<organism evidence="8 9">
    <name type="scientific">Mycolicibacter longobardus</name>
    <dbReference type="NCBI Taxonomy" id="1108812"/>
    <lineage>
        <taxon>Bacteria</taxon>
        <taxon>Bacillati</taxon>
        <taxon>Actinomycetota</taxon>
        <taxon>Actinomycetes</taxon>
        <taxon>Mycobacteriales</taxon>
        <taxon>Mycobacteriaceae</taxon>
        <taxon>Mycolicibacter</taxon>
    </lineage>
</organism>
<dbReference type="Pfam" id="PF00248">
    <property type="entry name" value="Aldo_ket_red"/>
    <property type="match status" value="1"/>
</dbReference>
<dbReference type="PANTHER" id="PTHR43827">
    <property type="entry name" value="2,5-DIKETO-D-GLUCONIC ACID REDUCTASE"/>
    <property type="match status" value="1"/>
</dbReference>
<dbReference type="Gene3D" id="3.20.20.100">
    <property type="entry name" value="NADP-dependent oxidoreductase domain"/>
    <property type="match status" value="1"/>
</dbReference>
<dbReference type="InterPro" id="IPR020471">
    <property type="entry name" value="AKR"/>
</dbReference>
<evidence type="ECO:0000256" key="5">
    <source>
        <dbReference type="PIRSR" id="PIRSR000097-2"/>
    </source>
</evidence>
<keyword evidence="2" id="KW-0521">NADP</keyword>
<name>A0A1X1YTF5_9MYCO</name>
<dbReference type="AlphaFoldDB" id="A0A1X1YTF5"/>